<reference evidence="2 3" key="1">
    <citation type="submission" date="2022-08" db="EMBL/GenBank/DDBJ databases">
        <title>novel species in genus Aeromicrobium.</title>
        <authorList>
            <person name="Ye L."/>
        </authorList>
    </citation>
    <scope>NUCLEOTIDE SEQUENCE [LARGE SCALE GENOMIC DNA]</scope>
    <source>
        <strain evidence="3">zg-Y1379</strain>
    </source>
</reference>
<evidence type="ECO:0000256" key="1">
    <source>
        <dbReference type="SAM" id="MobiDB-lite"/>
    </source>
</evidence>
<organism evidence="2 3">
    <name type="scientific">Aeromicrobium wangtongii</name>
    <dbReference type="NCBI Taxonomy" id="2969247"/>
    <lineage>
        <taxon>Bacteria</taxon>
        <taxon>Bacillati</taxon>
        <taxon>Actinomycetota</taxon>
        <taxon>Actinomycetes</taxon>
        <taxon>Propionibacteriales</taxon>
        <taxon>Nocardioidaceae</taxon>
        <taxon>Aeromicrobium</taxon>
    </lineage>
</organism>
<feature type="region of interest" description="Disordered" evidence="1">
    <location>
        <begin position="93"/>
        <end position="125"/>
    </location>
</feature>
<feature type="compositionally biased region" description="Gly residues" evidence="1">
    <location>
        <begin position="23"/>
        <end position="33"/>
    </location>
</feature>
<feature type="compositionally biased region" description="Basic and acidic residues" evidence="1">
    <location>
        <begin position="58"/>
        <end position="74"/>
    </location>
</feature>
<feature type="region of interest" description="Disordered" evidence="1">
    <location>
        <begin position="1"/>
        <end position="77"/>
    </location>
</feature>
<gene>
    <name evidence="2" type="ORF">NQV15_10435</name>
</gene>
<dbReference type="Proteomes" id="UP001316184">
    <property type="component" value="Chromosome"/>
</dbReference>
<feature type="compositionally biased region" description="Low complexity" evidence="1">
    <location>
        <begin position="34"/>
        <end position="45"/>
    </location>
</feature>
<proteinExistence type="predicted"/>
<accession>A0ABY5M5J9</accession>
<protein>
    <submittedName>
        <fullName evidence="2">Uncharacterized protein</fullName>
    </submittedName>
</protein>
<sequence length="125" mass="13438">MDHGIGGPAIAAEGSGQQCAGRRGAGVLGGPGVLQGPRRGQQVGLDPRLDTHQPLGRRPQDVRFEPAPPVDRHPVQGVLNRCDPIRQRVGELFEKGRHTHPGGRASVDGLETQDAWMKPDHDGRR</sequence>
<evidence type="ECO:0000313" key="2">
    <source>
        <dbReference type="EMBL" id="UUP12273.1"/>
    </source>
</evidence>
<evidence type="ECO:0000313" key="3">
    <source>
        <dbReference type="Proteomes" id="UP001316184"/>
    </source>
</evidence>
<dbReference type="EMBL" id="CP102173">
    <property type="protein sequence ID" value="UUP12273.1"/>
    <property type="molecule type" value="Genomic_DNA"/>
</dbReference>
<keyword evidence="3" id="KW-1185">Reference proteome</keyword>
<name>A0ABY5M5J9_9ACTN</name>